<comment type="caution">
    <text evidence="2">The sequence shown here is derived from an EMBL/GenBank/DDBJ whole genome shotgun (WGS) entry which is preliminary data.</text>
</comment>
<evidence type="ECO:0000256" key="1">
    <source>
        <dbReference type="SAM" id="MobiDB-lite"/>
    </source>
</evidence>
<feature type="compositionally biased region" description="Low complexity" evidence="1">
    <location>
        <begin position="149"/>
        <end position="164"/>
    </location>
</feature>
<evidence type="ECO:0000313" key="2">
    <source>
        <dbReference type="EMBL" id="PSS35413.1"/>
    </source>
</evidence>
<feature type="compositionally biased region" description="Acidic residues" evidence="1">
    <location>
        <begin position="189"/>
        <end position="208"/>
    </location>
</feature>
<dbReference type="AlphaFoldDB" id="A0A2R6RZH0"/>
<name>A0A2R6RZH0_9APHY</name>
<feature type="compositionally biased region" description="Polar residues" evidence="1">
    <location>
        <begin position="112"/>
        <end position="139"/>
    </location>
</feature>
<organism evidence="2 3">
    <name type="scientific">Hermanssonia centrifuga</name>
    <dbReference type="NCBI Taxonomy" id="98765"/>
    <lineage>
        <taxon>Eukaryota</taxon>
        <taxon>Fungi</taxon>
        <taxon>Dikarya</taxon>
        <taxon>Basidiomycota</taxon>
        <taxon>Agaricomycotina</taxon>
        <taxon>Agaricomycetes</taxon>
        <taxon>Polyporales</taxon>
        <taxon>Meruliaceae</taxon>
        <taxon>Hermanssonia</taxon>
    </lineage>
</organism>
<keyword evidence="3" id="KW-1185">Reference proteome</keyword>
<reference evidence="2 3" key="1">
    <citation type="submission" date="2018-02" db="EMBL/GenBank/DDBJ databases">
        <title>Genome sequence of the basidiomycete white-rot fungus Phlebia centrifuga.</title>
        <authorList>
            <person name="Granchi Z."/>
            <person name="Peng M."/>
            <person name="de Vries R.P."/>
            <person name="Hilden K."/>
            <person name="Makela M.R."/>
            <person name="Grigoriev I."/>
            <person name="Riley R."/>
        </authorList>
    </citation>
    <scope>NUCLEOTIDE SEQUENCE [LARGE SCALE GENOMIC DNA]</scope>
    <source>
        <strain evidence="2 3">FBCC195</strain>
    </source>
</reference>
<sequence length="208" mass="21625">MSKSLGLVIGTSLNGSTSPNILNTLDLLLHARVPPLIRALPHVESLAMFRAEEGQEEIEIRHTLGVGIPDELQIRESLNANQVAAVLTPIPVTSPSAPPIAHMQVDPVQHAKPSSITSPEFASHEQPSSTYIQGTQPSSGAIPVSQGDLPSLSKATLLPPSAAAPSPPVTAAPTPSISTSLAPSQGTMEADEDEPMPSIDMDSDSDAE</sequence>
<protein>
    <submittedName>
        <fullName evidence="2">Uncharacterized protein</fullName>
    </submittedName>
</protein>
<dbReference type="EMBL" id="MLYV02000126">
    <property type="protein sequence ID" value="PSS35413.1"/>
    <property type="molecule type" value="Genomic_DNA"/>
</dbReference>
<feature type="compositionally biased region" description="Low complexity" evidence="1">
    <location>
        <begin position="171"/>
        <end position="184"/>
    </location>
</feature>
<gene>
    <name evidence="2" type="ORF">PHLCEN_2v1568</name>
</gene>
<feature type="region of interest" description="Disordered" evidence="1">
    <location>
        <begin position="107"/>
        <end position="208"/>
    </location>
</feature>
<accession>A0A2R6RZH0</accession>
<dbReference type="Proteomes" id="UP000186601">
    <property type="component" value="Unassembled WGS sequence"/>
</dbReference>
<evidence type="ECO:0000313" key="3">
    <source>
        <dbReference type="Proteomes" id="UP000186601"/>
    </source>
</evidence>
<dbReference type="STRING" id="98765.A0A2R6RZH0"/>
<dbReference type="OrthoDB" id="20900at2759"/>
<proteinExistence type="predicted"/>